<keyword evidence="5" id="KW-0964">Secreted</keyword>
<feature type="domain" description="Ribonuclease A-domain" evidence="9">
    <location>
        <begin position="73"/>
        <end position="190"/>
    </location>
</feature>
<dbReference type="InterPro" id="IPR001427">
    <property type="entry name" value="RNaseA"/>
</dbReference>
<dbReference type="InterPro" id="IPR036816">
    <property type="entry name" value="RNaseA-like_dom_sf"/>
</dbReference>
<dbReference type="CDD" id="cd00163">
    <property type="entry name" value="RNase_A"/>
    <property type="match status" value="1"/>
</dbReference>
<dbReference type="InterPro" id="IPR023412">
    <property type="entry name" value="RNaseA_domain"/>
</dbReference>
<evidence type="ECO:0000256" key="4">
    <source>
        <dbReference type="ARBA" id="ARBA00014966"/>
    </source>
</evidence>
<organism evidence="10 11">
    <name type="scientific">Acinonyx jubatus</name>
    <name type="common">Cheetah</name>
    <dbReference type="NCBI Taxonomy" id="32536"/>
    <lineage>
        <taxon>Eukaryota</taxon>
        <taxon>Metazoa</taxon>
        <taxon>Chordata</taxon>
        <taxon>Craniata</taxon>
        <taxon>Vertebrata</taxon>
        <taxon>Euteleostomi</taxon>
        <taxon>Mammalia</taxon>
        <taxon>Eutheria</taxon>
        <taxon>Laurasiatheria</taxon>
        <taxon>Carnivora</taxon>
        <taxon>Feliformia</taxon>
        <taxon>Felidae</taxon>
        <taxon>Felinae</taxon>
        <taxon>Acinonyx</taxon>
    </lineage>
</organism>
<dbReference type="SMART" id="SM00092">
    <property type="entry name" value="RNAse_Pc"/>
    <property type="match status" value="1"/>
</dbReference>
<evidence type="ECO:0000256" key="1">
    <source>
        <dbReference type="ARBA" id="ARBA00002915"/>
    </source>
</evidence>
<comment type="function">
    <text evidence="1">Does not exhibit any ribonuclease activity.</text>
</comment>
<comment type="subcellular location">
    <subcellularLocation>
        <location evidence="2">Secreted</location>
    </subcellularLocation>
</comment>
<evidence type="ECO:0000256" key="5">
    <source>
        <dbReference type="ARBA" id="ARBA00022525"/>
    </source>
</evidence>
<dbReference type="Gene3D" id="3.10.130.10">
    <property type="entry name" value="Ribonuclease A-like domain"/>
    <property type="match status" value="1"/>
</dbReference>
<protein>
    <recommendedName>
        <fullName evidence="4">Inactive ribonuclease-like protein 9</fullName>
    </recommendedName>
</protein>
<evidence type="ECO:0000313" key="11">
    <source>
        <dbReference type="RefSeq" id="XP_053080219.1"/>
    </source>
</evidence>
<evidence type="ECO:0000256" key="8">
    <source>
        <dbReference type="ARBA" id="ARBA00023180"/>
    </source>
</evidence>
<evidence type="ECO:0000256" key="3">
    <source>
        <dbReference type="ARBA" id="ARBA00005600"/>
    </source>
</evidence>
<keyword evidence="7" id="KW-1015">Disulfide bond</keyword>
<dbReference type="Pfam" id="PF00074">
    <property type="entry name" value="RnaseA"/>
    <property type="match status" value="1"/>
</dbReference>
<proteinExistence type="inferred from homology"/>
<evidence type="ECO:0000256" key="6">
    <source>
        <dbReference type="ARBA" id="ARBA00022729"/>
    </source>
</evidence>
<sequence>MTLSTVTLNIGYKVPPGKHVDLITLRPLTLLLLLLLLQPLQLKILQKYVPLSAEEIEQFEDYLEEMLSTGPTLPTPKDVFKRRTIIDSGRPLTDSNYCTDEIKMKNVHNRFRCVKEHFFLQISFEELQDICNNLFVSCKNGMKRCHRSRQSIKGVYCNLIEGVVMTDCVYESSYRQGQVLMTCRWQNDIQEVIPAYINDIMEINDTIKEKHVLRGYFQ</sequence>
<accession>A0ABM3Q8G7</accession>
<evidence type="ECO:0000313" key="10">
    <source>
        <dbReference type="Proteomes" id="UP001652583"/>
    </source>
</evidence>
<dbReference type="GeneID" id="106971353"/>
<keyword evidence="10" id="KW-1185">Reference proteome</keyword>
<evidence type="ECO:0000256" key="2">
    <source>
        <dbReference type="ARBA" id="ARBA00004613"/>
    </source>
</evidence>
<keyword evidence="8" id="KW-0325">Glycoprotein</keyword>
<dbReference type="PANTHER" id="PTHR11437:SF14">
    <property type="entry name" value="INACTIVE RIBONUCLEASE-LIKE PROTEIN 9"/>
    <property type="match status" value="1"/>
</dbReference>
<dbReference type="PANTHER" id="PTHR11437">
    <property type="entry name" value="RIBONUCLEASE"/>
    <property type="match status" value="1"/>
</dbReference>
<reference evidence="11" key="1">
    <citation type="submission" date="2025-08" db="UniProtKB">
        <authorList>
            <consortium name="RefSeq"/>
        </authorList>
    </citation>
    <scope>IDENTIFICATION</scope>
    <source>
        <tissue evidence="11">Blood</tissue>
    </source>
</reference>
<dbReference type="SUPFAM" id="SSF54076">
    <property type="entry name" value="RNase A-like"/>
    <property type="match status" value="1"/>
</dbReference>
<evidence type="ECO:0000256" key="7">
    <source>
        <dbReference type="ARBA" id="ARBA00023157"/>
    </source>
</evidence>
<keyword evidence="6" id="KW-0732">Signal</keyword>
<gene>
    <name evidence="11" type="primary">RNASE9</name>
</gene>
<comment type="similarity">
    <text evidence="3">Belongs to the pancreatic ribonuclease family.</text>
</comment>
<evidence type="ECO:0000259" key="9">
    <source>
        <dbReference type="SMART" id="SM00092"/>
    </source>
</evidence>
<dbReference type="Proteomes" id="UP001652583">
    <property type="component" value="Chromosome B3"/>
</dbReference>
<name>A0ABM3Q8G7_ACIJB</name>
<dbReference type="RefSeq" id="XP_053080219.1">
    <property type="nucleotide sequence ID" value="XM_053224244.1"/>
</dbReference>